<sequence length="207" mass="21363">MEWRNRTRRGPATSLVTAAVLAAVTACAPPALSGTAAAPVPARPTGPPAGTGTQQSTGTAVFEGASLSTAAAGRCRTEGLRAGVGRVDAGAGQRYAPLVLTNTSAKSCWVYGFVGLVMFDAKGDALRTRVRRENVPAHRVTLRPGASAHARLHWTTVPSGRETSCPSAARLMIIPPDEVAHLEIPFAGVVCGDGRLDVTPMVSGSRL</sequence>
<evidence type="ECO:0000256" key="1">
    <source>
        <dbReference type="SAM" id="MobiDB-lite"/>
    </source>
</evidence>
<dbReference type="Pfam" id="PF14016">
    <property type="entry name" value="DUF4232"/>
    <property type="match status" value="1"/>
</dbReference>
<dbReference type="PROSITE" id="PS51257">
    <property type="entry name" value="PROKAR_LIPOPROTEIN"/>
    <property type="match status" value="1"/>
</dbReference>
<proteinExistence type="predicted"/>
<organism evidence="4 5">
    <name type="scientific">Streptosporangium jomthongense</name>
    <dbReference type="NCBI Taxonomy" id="1193683"/>
    <lineage>
        <taxon>Bacteria</taxon>
        <taxon>Bacillati</taxon>
        <taxon>Actinomycetota</taxon>
        <taxon>Actinomycetes</taxon>
        <taxon>Streptosporangiales</taxon>
        <taxon>Streptosporangiaceae</taxon>
        <taxon>Streptosporangium</taxon>
    </lineage>
</organism>
<dbReference type="Proteomes" id="UP001595698">
    <property type="component" value="Unassembled WGS sequence"/>
</dbReference>
<feature type="domain" description="DUF4232" evidence="3">
    <location>
        <begin position="75"/>
        <end position="201"/>
    </location>
</feature>
<evidence type="ECO:0000313" key="4">
    <source>
        <dbReference type="EMBL" id="MFC3984718.1"/>
    </source>
</evidence>
<accession>A0ABV8F7R2</accession>
<feature type="signal peptide" evidence="2">
    <location>
        <begin position="1"/>
        <end position="33"/>
    </location>
</feature>
<reference evidence="5" key="1">
    <citation type="journal article" date="2019" name="Int. J. Syst. Evol. Microbiol.">
        <title>The Global Catalogue of Microorganisms (GCM) 10K type strain sequencing project: providing services to taxonomists for standard genome sequencing and annotation.</title>
        <authorList>
            <consortium name="The Broad Institute Genomics Platform"/>
            <consortium name="The Broad Institute Genome Sequencing Center for Infectious Disease"/>
            <person name="Wu L."/>
            <person name="Ma J."/>
        </authorList>
    </citation>
    <scope>NUCLEOTIDE SEQUENCE [LARGE SCALE GENOMIC DNA]</scope>
    <source>
        <strain evidence="5">TBRC 7912</strain>
    </source>
</reference>
<evidence type="ECO:0000313" key="5">
    <source>
        <dbReference type="Proteomes" id="UP001595698"/>
    </source>
</evidence>
<feature type="chain" id="PRO_5046202234" evidence="2">
    <location>
        <begin position="34"/>
        <end position="207"/>
    </location>
</feature>
<protein>
    <submittedName>
        <fullName evidence="4">DUF4232 domain-containing protein</fullName>
    </submittedName>
</protein>
<feature type="region of interest" description="Disordered" evidence="1">
    <location>
        <begin position="34"/>
        <end position="56"/>
    </location>
</feature>
<evidence type="ECO:0000259" key="3">
    <source>
        <dbReference type="Pfam" id="PF14016"/>
    </source>
</evidence>
<dbReference type="InterPro" id="IPR025326">
    <property type="entry name" value="DUF4232"/>
</dbReference>
<dbReference type="EMBL" id="JBHSBC010000037">
    <property type="protein sequence ID" value="MFC3984718.1"/>
    <property type="molecule type" value="Genomic_DNA"/>
</dbReference>
<gene>
    <name evidence="4" type="ORF">ACFOYY_31640</name>
</gene>
<evidence type="ECO:0000256" key="2">
    <source>
        <dbReference type="SAM" id="SignalP"/>
    </source>
</evidence>
<comment type="caution">
    <text evidence="4">The sequence shown here is derived from an EMBL/GenBank/DDBJ whole genome shotgun (WGS) entry which is preliminary data.</text>
</comment>
<dbReference type="RefSeq" id="WP_352011657.1">
    <property type="nucleotide sequence ID" value="NZ_JBHSBC010000037.1"/>
</dbReference>
<name>A0ABV8F7R2_9ACTN</name>
<keyword evidence="2" id="KW-0732">Signal</keyword>
<keyword evidence="5" id="KW-1185">Reference proteome</keyword>